<reference evidence="2" key="1">
    <citation type="journal article" date="2019" name="Int. J. Syst. Evol. Microbiol.">
        <title>The Global Catalogue of Microorganisms (GCM) 10K type strain sequencing project: providing services to taxonomists for standard genome sequencing and annotation.</title>
        <authorList>
            <consortium name="The Broad Institute Genomics Platform"/>
            <consortium name="The Broad Institute Genome Sequencing Center for Infectious Disease"/>
            <person name="Wu L."/>
            <person name="Ma J."/>
        </authorList>
    </citation>
    <scope>NUCLEOTIDE SEQUENCE [LARGE SCALE GENOMIC DNA]</scope>
    <source>
        <strain evidence="2">JCM 3272</strain>
    </source>
</reference>
<comment type="caution">
    <text evidence="1">The sequence shown here is derived from an EMBL/GenBank/DDBJ whole genome shotgun (WGS) entry which is preliminary data.</text>
</comment>
<sequence>MEIANCPATKISPTATGDVEVRCTKPTGHVEAGDPQHEAKLGVFPVRWR</sequence>
<dbReference type="RefSeq" id="WP_344620101.1">
    <property type="nucleotide sequence ID" value="NZ_BAAARV010000123.1"/>
</dbReference>
<proteinExistence type="predicted"/>
<accession>A0ABP5UZX5</accession>
<protein>
    <submittedName>
        <fullName evidence="1">Uncharacterized protein</fullName>
    </submittedName>
</protein>
<evidence type="ECO:0000313" key="2">
    <source>
        <dbReference type="Proteomes" id="UP001501444"/>
    </source>
</evidence>
<name>A0ABP5UZX5_9ACTN</name>
<keyword evidence="2" id="KW-1185">Reference proteome</keyword>
<dbReference type="Proteomes" id="UP001501444">
    <property type="component" value="Unassembled WGS sequence"/>
</dbReference>
<gene>
    <name evidence="1" type="ORF">GCM10010170_103160</name>
</gene>
<evidence type="ECO:0000313" key="1">
    <source>
        <dbReference type="EMBL" id="GAA2391006.1"/>
    </source>
</evidence>
<organism evidence="1 2">
    <name type="scientific">Dactylosporangium salmoneum</name>
    <dbReference type="NCBI Taxonomy" id="53361"/>
    <lineage>
        <taxon>Bacteria</taxon>
        <taxon>Bacillati</taxon>
        <taxon>Actinomycetota</taxon>
        <taxon>Actinomycetes</taxon>
        <taxon>Micromonosporales</taxon>
        <taxon>Micromonosporaceae</taxon>
        <taxon>Dactylosporangium</taxon>
    </lineage>
</organism>
<dbReference type="EMBL" id="BAAARV010000123">
    <property type="protein sequence ID" value="GAA2391006.1"/>
    <property type="molecule type" value="Genomic_DNA"/>
</dbReference>